<proteinExistence type="predicted"/>
<reference evidence="4 5" key="1">
    <citation type="submission" date="2016-11" db="EMBL/GenBank/DDBJ databases">
        <title>Paenibacillus species isolates.</title>
        <authorList>
            <person name="Beno S.M."/>
        </authorList>
    </citation>
    <scope>NUCLEOTIDE SEQUENCE [LARGE SCALE GENOMIC DNA]</scope>
    <source>
        <strain evidence="4 5">FSL R5-0378</strain>
    </source>
</reference>
<dbReference type="PROSITE" id="PS51682">
    <property type="entry name" value="SAM_OMT_I"/>
    <property type="match status" value="1"/>
</dbReference>
<comment type="caution">
    <text evidence="4">The sequence shown here is derived from an EMBL/GenBank/DDBJ whole genome shotgun (WGS) entry which is preliminary data.</text>
</comment>
<dbReference type="InterPro" id="IPR002935">
    <property type="entry name" value="SAM_O-MeTrfase"/>
</dbReference>
<dbReference type="STRING" id="297318.BK138_14295"/>
<name>A0A1R1ERD3_9BACL</name>
<gene>
    <name evidence="4" type="ORF">BK138_14295</name>
</gene>
<keyword evidence="2 4" id="KW-0808">Transferase</keyword>
<dbReference type="PANTHER" id="PTHR10509:SF14">
    <property type="entry name" value="CAFFEOYL-COA O-METHYLTRANSFERASE 3-RELATED"/>
    <property type="match status" value="1"/>
</dbReference>
<dbReference type="SUPFAM" id="SSF53335">
    <property type="entry name" value="S-adenosyl-L-methionine-dependent methyltransferases"/>
    <property type="match status" value="1"/>
</dbReference>
<accession>A0A1R1ERD3</accession>
<dbReference type="GO" id="GO:0008757">
    <property type="term" value="F:S-adenosylmethionine-dependent methyltransferase activity"/>
    <property type="evidence" value="ECO:0007669"/>
    <property type="project" value="TreeGrafter"/>
</dbReference>
<dbReference type="AlphaFoldDB" id="A0A1R1ERD3"/>
<evidence type="ECO:0000256" key="1">
    <source>
        <dbReference type="ARBA" id="ARBA00022603"/>
    </source>
</evidence>
<evidence type="ECO:0000256" key="2">
    <source>
        <dbReference type="ARBA" id="ARBA00022679"/>
    </source>
</evidence>
<dbReference type="CDD" id="cd02440">
    <property type="entry name" value="AdoMet_MTases"/>
    <property type="match status" value="1"/>
</dbReference>
<evidence type="ECO:0000313" key="4">
    <source>
        <dbReference type="EMBL" id="OMF54358.1"/>
    </source>
</evidence>
<dbReference type="Proteomes" id="UP000187172">
    <property type="component" value="Unassembled WGS sequence"/>
</dbReference>
<keyword evidence="5" id="KW-1185">Reference proteome</keyword>
<protein>
    <submittedName>
        <fullName evidence="4">Methyltransferase</fullName>
    </submittedName>
</protein>
<evidence type="ECO:0000313" key="5">
    <source>
        <dbReference type="Proteomes" id="UP000187172"/>
    </source>
</evidence>
<dbReference type="InterPro" id="IPR029063">
    <property type="entry name" value="SAM-dependent_MTases_sf"/>
</dbReference>
<dbReference type="GO" id="GO:0032259">
    <property type="term" value="P:methylation"/>
    <property type="evidence" value="ECO:0007669"/>
    <property type="project" value="UniProtKB-KW"/>
</dbReference>
<dbReference type="EMBL" id="MRTP01000003">
    <property type="protein sequence ID" value="OMF54358.1"/>
    <property type="molecule type" value="Genomic_DNA"/>
</dbReference>
<sequence>MNPEQYADHFIENDEVLNRVKQVTAEKGMPEIAIAPGYGRLLTLLVKATGAARVLEIGALGGYSGICLARGLAPEGTLTSLELKQEFADVARANVTEAGFGGQVEYRVGPALDSLAQLKAEGQRFDFFFIDADKENYPNYLEYAIELANPGALIAGDNTFLRGRTLNPDKNGPSVQAIRRFNEAMATDDRLIGTILPAYDGLAVAMVK</sequence>
<dbReference type="RefSeq" id="WP_076170262.1">
    <property type="nucleotide sequence ID" value="NZ_MRTP01000003.1"/>
</dbReference>
<dbReference type="Gene3D" id="3.40.50.150">
    <property type="entry name" value="Vaccinia Virus protein VP39"/>
    <property type="match status" value="1"/>
</dbReference>
<evidence type="ECO:0000256" key="3">
    <source>
        <dbReference type="ARBA" id="ARBA00022691"/>
    </source>
</evidence>
<keyword evidence="1 4" id="KW-0489">Methyltransferase</keyword>
<dbReference type="InterPro" id="IPR050362">
    <property type="entry name" value="Cation-dep_OMT"/>
</dbReference>
<keyword evidence="3" id="KW-0949">S-adenosyl-L-methionine</keyword>
<dbReference type="Pfam" id="PF01596">
    <property type="entry name" value="Methyltransf_3"/>
    <property type="match status" value="1"/>
</dbReference>
<dbReference type="GO" id="GO:0008171">
    <property type="term" value="F:O-methyltransferase activity"/>
    <property type="evidence" value="ECO:0007669"/>
    <property type="project" value="InterPro"/>
</dbReference>
<dbReference type="PANTHER" id="PTHR10509">
    <property type="entry name" value="O-METHYLTRANSFERASE-RELATED"/>
    <property type="match status" value="1"/>
</dbReference>
<organism evidence="4 5">
    <name type="scientific">Paenibacillus rhizosphaerae</name>
    <dbReference type="NCBI Taxonomy" id="297318"/>
    <lineage>
        <taxon>Bacteria</taxon>
        <taxon>Bacillati</taxon>
        <taxon>Bacillota</taxon>
        <taxon>Bacilli</taxon>
        <taxon>Bacillales</taxon>
        <taxon>Paenibacillaceae</taxon>
        <taxon>Paenibacillus</taxon>
    </lineage>
</organism>